<reference evidence="2 3" key="1">
    <citation type="submission" date="2017-07" db="EMBL/GenBank/DDBJ databases">
        <title>Genome sequence of the Sordaria macrospora wild type strain R19027.</title>
        <authorList>
            <person name="Nowrousian M."/>
            <person name="Teichert I."/>
            <person name="Kueck U."/>
        </authorList>
    </citation>
    <scope>NUCLEOTIDE SEQUENCE [LARGE SCALE GENOMIC DNA]</scope>
    <source>
        <strain evidence="2 3">R19027</strain>
        <tissue evidence="2">Mycelium</tissue>
    </source>
</reference>
<evidence type="ECO:0000313" key="3">
    <source>
        <dbReference type="Proteomes" id="UP000433876"/>
    </source>
</evidence>
<evidence type="ECO:0000256" key="1">
    <source>
        <dbReference type="SAM" id="MobiDB-lite"/>
    </source>
</evidence>
<gene>
    <name evidence="2" type="ORF">SMACR_07815</name>
</gene>
<proteinExistence type="predicted"/>
<protein>
    <submittedName>
        <fullName evidence="2">Uncharacterized protein</fullName>
    </submittedName>
</protein>
<comment type="caution">
    <text evidence="2">The sequence shown here is derived from an EMBL/GenBank/DDBJ whole genome shotgun (WGS) entry which is preliminary data.</text>
</comment>
<feature type="compositionally biased region" description="Polar residues" evidence="1">
    <location>
        <begin position="1"/>
        <end position="23"/>
    </location>
</feature>
<accession>A0A8S8ZQ58</accession>
<evidence type="ECO:0000313" key="2">
    <source>
        <dbReference type="EMBL" id="KAA8631579.1"/>
    </source>
</evidence>
<dbReference type="Proteomes" id="UP000433876">
    <property type="component" value="Unassembled WGS sequence"/>
</dbReference>
<sequence length="104" mass="11567">MDNRQNFNMSIRNVVNTTPQSRPSDYRGNPEIRPSGTSGTSGTQHSYRPPTSEFTFRHPVGFNVPRQFESANYATGGHGDQAAMTYEGTNYTMAPQTFGVNNQM</sequence>
<dbReference type="VEuPathDB" id="FungiDB:SMAC_07815"/>
<organism evidence="2 3">
    <name type="scientific">Sordaria macrospora</name>
    <dbReference type="NCBI Taxonomy" id="5147"/>
    <lineage>
        <taxon>Eukaryota</taxon>
        <taxon>Fungi</taxon>
        <taxon>Dikarya</taxon>
        <taxon>Ascomycota</taxon>
        <taxon>Pezizomycotina</taxon>
        <taxon>Sordariomycetes</taxon>
        <taxon>Sordariomycetidae</taxon>
        <taxon>Sordariales</taxon>
        <taxon>Sordariaceae</taxon>
        <taxon>Sordaria</taxon>
    </lineage>
</organism>
<name>A0A8S8ZQ58_SORMA</name>
<feature type="region of interest" description="Disordered" evidence="1">
    <location>
        <begin position="1"/>
        <end position="57"/>
    </location>
</feature>
<dbReference type="AlphaFoldDB" id="A0A8S8ZQ58"/>
<dbReference type="EMBL" id="NMPR01000073">
    <property type="protein sequence ID" value="KAA8631579.1"/>
    <property type="molecule type" value="Genomic_DNA"/>
</dbReference>